<dbReference type="Proteomes" id="UP000254084">
    <property type="component" value="Unassembled WGS sequence"/>
</dbReference>
<evidence type="ECO:0000313" key="6">
    <source>
        <dbReference type="Proteomes" id="UP000254084"/>
    </source>
</evidence>
<dbReference type="EMBL" id="UGUV01000002">
    <property type="protein sequence ID" value="SUD52915.1"/>
    <property type="molecule type" value="Genomic_DNA"/>
</dbReference>
<dbReference type="GO" id="GO:0004568">
    <property type="term" value="F:chitinase activity"/>
    <property type="evidence" value="ECO:0007669"/>
    <property type="project" value="InterPro"/>
</dbReference>
<dbReference type="Proteomes" id="UP000244052">
    <property type="component" value="Unassembled WGS sequence"/>
</dbReference>
<accession>A0A379JWQ2</accession>
<evidence type="ECO:0000259" key="1">
    <source>
        <dbReference type="Pfam" id="PF00182"/>
    </source>
</evidence>
<dbReference type="Gene3D" id="1.10.530.10">
    <property type="match status" value="1"/>
</dbReference>
<keyword evidence="5" id="KW-1185">Reference proteome</keyword>
<evidence type="ECO:0000313" key="4">
    <source>
        <dbReference type="EMBL" id="SUD60743.1"/>
    </source>
</evidence>
<dbReference type="GO" id="GO:0016998">
    <property type="term" value="P:cell wall macromolecule catabolic process"/>
    <property type="evidence" value="ECO:0007669"/>
    <property type="project" value="InterPro"/>
</dbReference>
<dbReference type="GO" id="GO:0006032">
    <property type="term" value="P:chitin catabolic process"/>
    <property type="evidence" value="ECO:0007669"/>
    <property type="project" value="InterPro"/>
</dbReference>
<evidence type="ECO:0000313" key="2">
    <source>
        <dbReference type="EMBL" id="PTU77300.1"/>
    </source>
</evidence>
<dbReference type="InterPro" id="IPR023346">
    <property type="entry name" value="Lysozyme-like_dom_sf"/>
</dbReference>
<dbReference type="EMBL" id="QASO01000120">
    <property type="protein sequence ID" value="PTU77300.1"/>
    <property type="molecule type" value="Genomic_DNA"/>
</dbReference>
<dbReference type="Pfam" id="PF00182">
    <property type="entry name" value="Glyco_hydro_19"/>
    <property type="match status" value="1"/>
</dbReference>
<evidence type="ECO:0000313" key="3">
    <source>
        <dbReference type="EMBL" id="SUD52915.1"/>
    </source>
</evidence>
<reference evidence="6 7" key="2">
    <citation type="submission" date="2018-06" db="EMBL/GenBank/DDBJ databases">
        <authorList>
            <consortium name="Pathogen Informatics"/>
            <person name="Doyle S."/>
        </authorList>
    </citation>
    <scope>NUCLEOTIDE SEQUENCE [LARGE SCALE GENOMIC DNA]</scope>
    <source>
        <strain evidence="3 7">NCTC10692</strain>
        <strain evidence="4 6">NCTC10860</strain>
    </source>
</reference>
<reference evidence="2 5" key="1">
    <citation type="submission" date="2018-04" db="EMBL/GenBank/DDBJ databases">
        <title>Pseudomonas sp. nov., isolated from mangrove soil.</title>
        <authorList>
            <person name="Chen C."/>
        </authorList>
    </citation>
    <scope>NUCLEOTIDE SEQUENCE [LARGE SCALE GENOMIC DNA]</scope>
    <source>
        <strain evidence="2 5">JCM 14246</strain>
    </source>
</reference>
<organism evidence="3 7">
    <name type="scientific">Ectopseudomonas oleovorans</name>
    <name type="common">Pseudomonas oleovorans</name>
    <dbReference type="NCBI Taxonomy" id="301"/>
    <lineage>
        <taxon>Bacteria</taxon>
        <taxon>Pseudomonadati</taxon>
        <taxon>Pseudomonadota</taxon>
        <taxon>Gammaproteobacteria</taxon>
        <taxon>Pseudomonadales</taxon>
        <taxon>Pseudomonadaceae</taxon>
        <taxon>Ectopseudomonas</taxon>
    </lineage>
</organism>
<dbReference type="InterPro" id="IPR052354">
    <property type="entry name" value="Cell_Wall_Dynamics_Protein"/>
</dbReference>
<evidence type="ECO:0000313" key="5">
    <source>
        <dbReference type="Proteomes" id="UP000244052"/>
    </source>
</evidence>
<dbReference type="Proteomes" id="UP000255303">
    <property type="component" value="Unassembled WGS sequence"/>
</dbReference>
<dbReference type="InterPro" id="IPR000726">
    <property type="entry name" value="Glyco_hydro_19_cat"/>
</dbReference>
<feature type="domain" description="Glycoside hydrolase family 19 catalytic" evidence="1">
    <location>
        <begin position="114"/>
        <end position="166"/>
    </location>
</feature>
<evidence type="ECO:0000313" key="7">
    <source>
        <dbReference type="Proteomes" id="UP000255303"/>
    </source>
</evidence>
<sequence length="308" mass="31701">MIPCTAVRAAKNSVSYATGKKAMRHAMAESGITDPNEQAAFMAQMDHESAGFTRLEENLSYSPKQFIKMFGARAGISTEDETKAILSKGPEATGEAMYGGAWGARNLGNTEPGDGHKFRGRGYTQLSGRSNYEAAGKALGIDLVSNPDMAADPEVAAKVATWYWKSRPGLSEAAKNGDVTGVTKKINGGTNGLADRQAKTEKYLAEAISGSLTVEPAGSPSLSSAPADAVAVTQLRAAPSPAASTEAVAPAAANLVALPSLALVTNRAPIAPAAPAMASTPSIPAVPTPAVASIAEPAQPTRRSFFAR</sequence>
<proteinExistence type="predicted"/>
<dbReference type="AlphaFoldDB" id="A0A379JWQ2"/>
<dbReference type="SUPFAM" id="SSF53955">
    <property type="entry name" value="Lysozyme-like"/>
    <property type="match status" value="1"/>
</dbReference>
<dbReference type="EMBL" id="UGUW01000004">
    <property type="protein sequence ID" value="SUD60743.1"/>
    <property type="molecule type" value="Genomic_DNA"/>
</dbReference>
<dbReference type="PANTHER" id="PTHR34408:SF1">
    <property type="entry name" value="GLYCOSYL HYDROLASE FAMILY 19 DOMAIN-CONTAINING PROTEIN HI_1415"/>
    <property type="match status" value="1"/>
</dbReference>
<name>A0A379JWQ2_ECTOL</name>
<protein>
    <submittedName>
        <fullName evidence="3">Lysozyme</fullName>
    </submittedName>
</protein>
<accession>A0A2T5PHX0</accession>
<accession>A0A379K7U9</accession>
<dbReference type="PANTHER" id="PTHR34408">
    <property type="entry name" value="FAMILY PROTEIN, PUTATIVE-RELATED"/>
    <property type="match status" value="1"/>
</dbReference>
<gene>
    <name evidence="2" type="ORF">DBO86_20615</name>
    <name evidence="3" type="ORF">NCTC10692_03414</name>
    <name evidence="4" type="ORF">NCTC10860_03098</name>
</gene>